<evidence type="ECO:0000313" key="10">
    <source>
        <dbReference type="Proteomes" id="UP001634747"/>
    </source>
</evidence>
<evidence type="ECO:0000313" key="9">
    <source>
        <dbReference type="EMBL" id="MFN2974719.1"/>
    </source>
</evidence>
<dbReference type="InterPro" id="IPR057601">
    <property type="entry name" value="Oar-like_b-barrel"/>
</dbReference>
<dbReference type="InterPro" id="IPR008969">
    <property type="entry name" value="CarboxyPept-like_regulatory"/>
</dbReference>
<comment type="caution">
    <text evidence="9">The sequence shown here is derived from an EMBL/GenBank/DDBJ whole genome shotgun (WGS) entry which is preliminary data.</text>
</comment>
<dbReference type="SUPFAM" id="SSF56935">
    <property type="entry name" value="Porins"/>
    <property type="match status" value="1"/>
</dbReference>
<dbReference type="Proteomes" id="UP001634747">
    <property type="component" value="Unassembled WGS sequence"/>
</dbReference>
<keyword evidence="3" id="KW-1134">Transmembrane beta strand</keyword>
<dbReference type="Gene3D" id="2.60.40.1120">
    <property type="entry name" value="Carboxypeptidase-like, regulatory domain"/>
    <property type="match status" value="1"/>
</dbReference>
<gene>
    <name evidence="9" type="ORF">ACK2TP_03000</name>
</gene>
<proteinExistence type="predicted"/>
<evidence type="ECO:0000256" key="1">
    <source>
        <dbReference type="ARBA" id="ARBA00004571"/>
    </source>
</evidence>
<organism evidence="9 10">
    <name type="scientific">Terriglobus aquaticus</name>
    <dbReference type="NCBI Taxonomy" id="940139"/>
    <lineage>
        <taxon>Bacteria</taxon>
        <taxon>Pseudomonadati</taxon>
        <taxon>Acidobacteriota</taxon>
        <taxon>Terriglobia</taxon>
        <taxon>Terriglobales</taxon>
        <taxon>Acidobacteriaceae</taxon>
        <taxon>Terriglobus</taxon>
    </lineage>
</organism>
<keyword evidence="5" id="KW-0472">Membrane</keyword>
<feature type="signal peptide" evidence="7">
    <location>
        <begin position="1"/>
        <end position="21"/>
    </location>
</feature>
<dbReference type="InterPro" id="IPR039426">
    <property type="entry name" value="TonB-dep_rcpt-like"/>
</dbReference>
<evidence type="ECO:0000256" key="6">
    <source>
        <dbReference type="ARBA" id="ARBA00023237"/>
    </source>
</evidence>
<sequence>MNIARKARALALIATAVGAPAIYGQAIYGGLNGTVTDPSGAAIPNATVVVTDVTKGTSDTVTTNASGEYTVEHLIPDTYSIKVTAQGFTTFQTTNIQISADTSPRVDAKLNIGDTGQTVTVQADEIPLLKTDRADVATIFDAKNVTDLPLPNRNFTGLQLLLPGSQLLGWSHAASENPQGSQQIVVDGQFFAGTGYELDGTDNQDPILGIIVVNPTLDSVAEAKITTQNYDAQFGKAVSSVVATQTKSGSNSIHGGVYDYRQSDAFQAKNPFNTPDANTGRIVPANLRNQFGAFIGGPFQKDRFFYFFDYEGVRSKVGTSNGESTVPTALLRSSCLTATGCDFSDYKSYLGTTNGVQNGIYDATTGQQYTNFIIPKAQINPVALRLLEQLPAPILPSAVSNFPNSGTGQFNFNQYITRVDMQLNDRVHAFGRYAYFGDTLTGATAFGALGGPGFGVNGYGGTSKGLNQSWSVGTDIVVTPKWLTDVRFGFLRYTINTQKYDGNEAFATNNGQPGLNISTFANTGGAPEFDINGLPNNSQGQGGGNFGSGLGVNRCNCPLTQNERQYQWVNNWTRELGNHAIKFGVDVRHAYNLRVPSDANRAGVLSFNTGQTANPSNNTGGLGYASFLLGRVGQFQRYASTSSNASETQNRFFGYIQDTWRVTPKLTLNYGLRWENYLPEKLGQDLGSLLNLNTGNLQVAHEGPYGGDMGISNNNKAFAPRVGIAYSMNQKTVIRAGYGRSYDIGVFGSIFGHAASQNLPVLAKQNNSSASTSYVFVLGQTPPLPNFGGPMTNGNIRLPDGIGANARPTTERFPTLDAWNAQVQRDLGHSYSLTVGYVGNKGTHTSMGGGYTSNPNQVAVAANGLVFNPAPSGVFQPAPNTVCIGAPSPNLPCSSGGDPRRRKYYPLYGWTQDINYFSSEGDTEYQSFQTTFEKRFSQGYQFKVNYAYQVAKDHDADYIDIDRTLNYGNSSFLRRSQLTFFGNLELPFGRNHAFLNNDNRFEELLFGGWQISPTANIASGLPFDIGFTSSGANRDAGPGRPNYNGGFKTGLGKFNPTTKTQTFFAQQALGTVFTNPGYLKFGNLARNAFFGPGFYNLDVSAQKDFHFTERFRGQFRTDFFNVLNHQNFDLPQTTIDASNAGQITGLAPGSNPRYLQFAVKLLF</sequence>
<dbReference type="Gene3D" id="2.40.170.20">
    <property type="entry name" value="TonB-dependent receptor, beta-barrel domain"/>
    <property type="match status" value="1"/>
</dbReference>
<evidence type="ECO:0000256" key="7">
    <source>
        <dbReference type="SAM" id="SignalP"/>
    </source>
</evidence>
<dbReference type="Pfam" id="PF25183">
    <property type="entry name" value="OMP_b-brl_4"/>
    <property type="match status" value="1"/>
</dbReference>
<comment type="subcellular location">
    <subcellularLocation>
        <location evidence="1">Cell outer membrane</location>
        <topology evidence="1">Multi-pass membrane protein</topology>
    </subcellularLocation>
</comment>
<evidence type="ECO:0000256" key="4">
    <source>
        <dbReference type="ARBA" id="ARBA00022692"/>
    </source>
</evidence>
<keyword evidence="7" id="KW-0732">Signal</keyword>
<keyword evidence="10" id="KW-1185">Reference proteome</keyword>
<dbReference type="SUPFAM" id="SSF49464">
    <property type="entry name" value="Carboxypeptidase regulatory domain-like"/>
    <property type="match status" value="1"/>
</dbReference>
<dbReference type="PANTHER" id="PTHR30069:SF46">
    <property type="entry name" value="OAR PROTEIN"/>
    <property type="match status" value="1"/>
</dbReference>
<dbReference type="EMBL" id="JBJYXY010000001">
    <property type="protein sequence ID" value="MFN2974719.1"/>
    <property type="molecule type" value="Genomic_DNA"/>
</dbReference>
<feature type="domain" description="TonB-dependent transporter Oar-like beta-barrel" evidence="8">
    <location>
        <begin position="246"/>
        <end position="1156"/>
    </location>
</feature>
<dbReference type="RefSeq" id="WP_263413725.1">
    <property type="nucleotide sequence ID" value="NZ_BAABBH010000001.1"/>
</dbReference>
<keyword evidence="6" id="KW-0998">Cell outer membrane</keyword>
<feature type="chain" id="PRO_5047464679" evidence="7">
    <location>
        <begin position="22"/>
        <end position="1163"/>
    </location>
</feature>
<dbReference type="InterPro" id="IPR036942">
    <property type="entry name" value="Beta-barrel_TonB_sf"/>
</dbReference>
<evidence type="ECO:0000256" key="5">
    <source>
        <dbReference type="ARBA" id="ARBA00023136"/>
    </source>
</evidence>
<keyword evidence="2" id="KW-0813">Transport</keyword>
<dbReference type="PANTHER" id="PTHR30069">
    <property type="entry name" value="TONB-DEPENDENT OUTER MEMBRANE RECEPTOR"/>
    <property type="match status" value="1"/>
</dbReference>
<protein>
    <submittedName>
        <fullName evidence="9">Carboxypeptidase regulatory-like domain-containing protein</fullName>
    </submittedName>
</protein>
<evidence type="ECO:0000259" key="8">
    <source>
        <dbReference type="Pfam" id="PF25183"/>
    </source>
</evidence>
<keyword evidence="4" id="KW-0812">Transmembrane</keyword>
<dbReference type="Pfam" id="PF13620">
    <property type="entry name" value="CarboxypepD_reg"/>
    <property type="match status" value="1"/>
</dbReference>
<accession>A0ABW9KG67</accession>
<evidence type="ECO:0000256" key="2">
    <source>
        <dbReference type="ARBA" id="ARBA00022448"/>
    </source>
</evidence>
<evidence type="ECO:0000256" key="3">
    <source>
        <dbReference type="ARBA" id="ARBA00022452"/>
    </source>
</evidence>
<name>A0ABW9KG67_9BACT</name>
<reference evidence="9 10" key="1">
    <citation type="submission" date="2024-12" db="EMBL/GenBank/DDBJ databases">
        <authorList>
            <person name="Lee Y."/>
        </authorList>
    </citation>
    <scope>NUCLEOTIDE SEQUENCE [LARGE SCALE GENOMIC DNA]</scope>
    <source>
        <strain evidence="9 10">03SUJ4</strain>
    </source>
</reference>